<keyword evidence="4" id="KW-1185">Reference proteome</keyword>
<dbReference type="InParanoid" id="A0A409YN44"/>
<protein>
    <submittedName>
        <fullName evidence="3">Uncharacterized protein</fullName>
    </submittedName>
</protein>
<feature type="region of interest" description="Disordered" evidence="1">
    <location>
        <begin position="1"/>
        <end position="36"/>
    </location>
</feature>
<dbReference type="Proteomes" id="UP000284842">
    <property type="component" value="Unassembled WGS sequence"/>
</dbReference>
<evidence type="ECO:0000256" key="1">
    <source>
        <dbReference type="SAM" id="MobiDB-lite"/>
    </source>
</evidence>
<dbReference type="AlphaFoldDB" id="A0A409YN44"/>
<keyword evidence="2" id="KW-0812">Transmembrane</keyword>
<proteinExistence type="predicted"/>
<evidence type="ECO:0000313" key="4">
    <source>
        <dbReference type="Proteomes" id="UP000284842"/>
    </source>
</evidence>
<organism evidence="3 4">
    <name type="scientific">Panaeolus cyanescens</name>
    <dbReference type="NCBI Taxonomy" id="181874"/>
    <lineage>
        <taxon>Eukaryota</taxon>
        <taxon>Fungi</taxon>
        <taxon>Dikarya</taxon>
        <taxon>Basidiomycota</taxon>
        <taxon>Agaricomycotina</taxon>
        <taxon>Agaricomycetes</taxon>
        <taxon>Agaricomycetidae</taxon>
        <taxon>Agaricales</taxon>
        <taxon>Agaricineae</taxon>
        <taxon>Galeropsidaceae</taxon>
        <taxon>Panaeolus</taxon>
    </lineage>
</organism>
<feature type="compositionally biased region" description="Low complexity" evidence="1">
    <location>
        <begin position="279"/>
        <end position="293"/>
    </location>
</feature>
<feature type="transmembrane region" description="Helical" evidence="2">
    <location>
        <begin position="46"/>
        <end position="67"/>
    </location>
</feature>
<reference evidence="3 4" key="1">
    <citation type="journal article" date="2018" name="Evol. Lett.">
        <title>Horizontal gene cluster transfer increased hallucinogenic mushroom diversity.</title>
        <authorList>
            <person name="Reynolds H.T."/>
            <person name="Vijayakumar V."/>
            <person name="Gluck-Thaler E."/>
            <person name="Korotkin H.B."/>
            <person name="Matheny P.B."/>
            <person name="Slot J.C."/>
        </authorList>
    </citation>
    <scope>NUCLEOTIDE SEQUENCE [LARGE SCALE GENOMIC DNA]</scope>
    <source>
        <strain evidence="3 4">2629</strain>
    </source>
</reference>
<sequence length="310" mass="34346">MSASWTNDPLPFPIIPTRSTAAKPETTDSYSNPSSGKMERGMTMNLYIITFVCVVFVLITIVIVTIAERRRRQANEVVGMMARHFNNSQEFDAAMREIKPKMRDFVRLDSTESGEDGHVWWKDVNPLAVHAILPASSIKPTPTPPSKLLTGLRSWFRDPGMTLWAVNMIPPSIPRHGVPIPRGASQHELDSIHWTNQIINKELQDYQDSKKNGGDRRKEAVEKAEAFQVTVLIAMPDPRSSRSAASSKRSSRVPVVGEGECEDKSGDLAGLEPRESSRRTSSVGSRSDDSSLSAEPIPPFTLGVAMVDHR</sequence>
<keyword evidence="2" id="KW-0472">Membrane</keyword>
<evidence type="ECO:0000256" key="2">
    <source>
        <dbReference type="SAM" id="Phobius"/>
    </source>
</evidence>
<accession>A0A409YN44</accession>
<feature type="region of interest" description="Disordered" evidence="1">
    <location>
        <begin position="238"/>
        <end position="310"/>
    </location>
</feature>
<comment type="caution">
    <text evidence="3">The sequence shown here is derived from an EMBL/GenBank/DDBJ whole genome shotgun (WGS) entry which is preliminary data.</text>
</comment>
<keyword evidence="2" id="KW-1133">Transmembrane helix</keyword>
<feature type="compositionally biased region" description="Basic and acidic residues" evidence="1">
    <location>
        <begin position="262"/>
        <end position="278"/>
    </location>
</feature>
<evidence type="ECO:0000313" key="3">
    <source>
        <dbReference type="EMBL" id="PPR04507.1"/>
    </source>
</evidence>
<dbReference type="EMBL" id="NHTK01000938">
    <property type="protein sequence ID" value="PPR04507.1"/>
    <property type="molecule type" value="Genomic_DNA"/>
</dbReference>
<gene>
    <name evidence="3" type="ORF">CVT24_013112</name>
</gene>
<name>A0A409YN44_9AGAR</name>